<reference evidence="1" key="2">
    <citation type="submission" date="2022-08" db="UniProtKB">
        <authorList>
            <consortium name="EnsemblMetazoa"/>
        </authorList>
    </citation>
    <scope>IDENTIFICATION</scope>
    <source>
        <strain evidence="1">STECLA/ALBI9_A</strain>
    </source>
</reference>
<reference evidence="2" key="1">
    <citation type="journal article" date="2017" name="G3 (Bethesda)">
        <title>The Physical Genome Mapping of Anopheles albimanus Corrected Scaffold Misassemblies and Identified Interarm Rearrangements in Genus Anopheles.</title>
        <authorList>
            <person name="Artemov G.N."/>
            <person name="Peery A.N."/>
            <person name="Jiang X."/>
            <person name="Tu Z."/>
            <person name="Stegniy V.N."/>
            <person name="Sharakhova M.V."/>
            <person name="Sharakhov I.V."/>
        </authorList>
    </citation>
    <scope>NUCLEOTIDE SEQUENCE [LARGE SCALE GENOMIC DNA]</scope>
    <source>
        <strain evidence="2">STECLA/ALBI9_A</strain>
    </source>
</reference>
<evidence type="ECO:0000313" key="1">
    <source>
        <dbReference type="EnsemblMetazoa" id="AALB015019-PA"/>
    </source>
</evidence>
<accession>A0A182FZK4</accession>
<dbReference type="AlphaFoldDB" id="A0A182FZK4"/>
<organism evidence="1 2">
    <name type="scientific">Anopheles albimanus</name>
    <name type="common">New world malaria mosquito</name>
    <dbReference type="NCBI Taxonomy" id="7167"/>
    <lineage>
        <taxon>Eukaryota</taxon>
        <taxon>Metazoa</taxon>
        <taxon>Ecdysozoa</taxon>
        <taxon>Arthropoda</taxon>
        <taxon>Hexapoda</taxon>
        <taxon>Insecta</taxon>
        <taxon>Pterygota</taxon>
        <taxon>Neoptera</taxon>
        <taxon>Endopterygota</taxon>
        <taxon>Diptera</taxon>
        <taxon>Nematocera</taxon>
        <taxon>Culicoidea</taxon>
        <taxon>Culicidae</taxon>
        <taxon>Anophelinae</taxon>
        <taxon>Anopheles</taxon>
    </lineage>
</organism>
<dbReference type="EnsemblMetazoa" id="AALB015019-RA">
    <property type="protein sequence ID" value="AALB015019-PA"/>
    <property type="gene ID" value="AALB015019"/>
</dbReference>
<dbReference type="Proteomes" id="UP000069272">
    <property type="component" value="Unassembled WGS sequence"/>
</dbReference>
<name>A0A182FZK4_ANOAL</name>
<evidence type="ECO:0000313" key="2">
    <source>
        <dbReference type="Proteomes" id="UP000069272"/>
    </source>
</evidence>
<keyword evidence="2" id="KW-1185">Reference proteome</keyword>
<proteinExistence type="predicted"/>
<protein>
    <submittedName>
        <fullName evidence="1">Uncharacterized protein</fullName>
    </submittedName>
</protein>
<dbReference type="VEuPathDB" id="VectorBase:AALB015019"/>
<sequence>MYHVHLAEIVADTSVEPSADWTRVQTAAEQRIIRANKNNSTLRREQQRVPGRPDMVSVVPKAGTNCCEVIAAVRKDNQLADVVQSTEWNDRHHALIKVKRGVEMVKRSNRR</sequence>